<feature type="compositionally biased region" description="Basic and acidic residues" evidence="2">
    <location>
        <begin position="157"/>
        <end position="181"/>
    </location>
</feature>
<dbReference type="Gene3D" id="3.10.200.10">
    <property type="entry name" value="Alpha carbonic anhydrase"/>
    <property type="match status" value="1"/>
</dbReference>
<gene>
    <name evidence="4" type="ORF">GEV33_013335</name>
</gene>
<dbReference type="AlphaFoldDB" id="A0A8J6H7T9"/>
<protein>
    <recommendedName>
        <fullName evidence="3">Alpha-carbonic anhydrase domain-containing protein</fullName>
    </recommendedName>
</protein>
<evidence type="ECO:0000259" key="3">
    <source>
        <dbReference type="PROSITE" id="PS51144"/>
    </source>
</evidence>
<comment type="similarity">
    <text evidence="1">Belongs to the alpha-carbonic anhydrase family.</text>
</comment>
<reference evidence="4" key="1">
    <citation type="journal article" date="2020" name="J Insects Food Feed">
        <title>The yellow mealworm (Tenebrio molitor) genome: a resource for the emerging insects as food and feed industry.</title>
        <authorList>
            <person name="Eriksson T."/>
            <person name="Andere A."/>
            <person name="Kelstrup H."/>
            <person name="Emery V."/>
            <person name="Picard C."/>
        </authorList>
    </citation>
    <scope>NUCLEOTIDE SEQUENCE</scope>
    <source>
        <strain evidence="4">Stoneville</strain>
        <tissue evidence="4">Whole head</tissue>
    </source>
</reference>
<dbReference type="Pfam" id="PF00194">
    <property type="entry name" value="Carb_anhydrase"/>
    <property type="match status" value="1"/>
</dbReference>
<dbReference type="InterPro" id="IPR036398">
    <property type="entry name" value="CA_dom_sf"/>
</dbReference>
<dbReference type="Proteomes" id="UP000719412">
    <property type="component" value="Unassembled WGS sequence"/>
</dbReference>
<dbReference type="InterPro" id="IPR023561">
    <property type="entry name" value="Carbonic_anhydrase_a-class"/>
</dbReference>
<name>A0A8J6H7T9_TENMO</name>
<dbReference type="InterPro" id="IPR001148">
    <property type="entry name" value="CA_dom"/>
</dbReference>
<feature type="region of interest" description="Disordered" evidence="2">
    <location>
        <begin position="156"/>
        <end position="227"/>
    </location>
</feature>
<dbReference type="GO" id="GO:0008270">
    <property type="term" value="F:zinc ion binding"/>
    <property type="evidence" value="ECO:0007669"/>
    <property type="project" value="InterPro"/>
</dbReference>
<evidence type="ECO:0000256" key="2">
    <source>
        <dbReference type="SAM" id="MobiDB-lite"/>
    </source>
</evidence>
<comment type="caution">
    <text evidence="4">The sequence shown here is derived from an EMBL/GenBank/DDBJ whole genome shotgun (WGS) entry which is preliminary data.</text>
</comment>
<accession>A0A8J6H7T9</accession>
<organism evidence="4 5">
    <name type="scientific">Tenebrio molitor</name>
    <name type="common">Yellow mealworm beetle</name>
    <dbReference type="NCBI Taxonomy" id="7067"/>
    <lineage>
        <taxon>Eukaryota</taxon>
        <taxon>Metazoa</taxon>
        <taxon>Ecdysozoa</taxon>
        <taxon>Arthropoda</taxon>
        <taxon>Hexapoda</taxon>
        <taxon>Insecta</taxon>
        <taxon>Pterygota</taxon>
        <taxon>Neoptera</taxon>
        <taxon>Endopterygota</taxon>
        <taxon>Coleoptera</taxon>
        <taxon>Polyphaga</taxon>
        <taxon>Cucujiformia</taxon>
        <taxon>Tenebrionidae</taxon>
        <taxon>Tenebrio</taxon>
    </lineage>
</organism>
<dbReference type="SUPFAM" id="SSF51069">
    <property type="entry name" value="Carbonic anhydrase"/>
    <property type="match status" value="1"/>
</dbReference>
<dbReference type="PANTHER" id="PTHR18952">
    <property type="entry name" value="CARBONIC ANHYDRASE"/>
    <property type="match status" value="1"/>
</dbReference>
<dbReference type="GO" id="GO:0004089">
    <property type="term" value="F:carbonate dehydratase activity"/>
    <property type="evidence" value="ECO:0007669"/>
    <property type="project" value="InterPro"/>
</dbReference>
<reference evidence="4" key="2">
    <citation type="submission" date="2021-08" db="EMBL/GenBank/DDBJ databases">
        <authorList>
            <person name="Eriksson T."/>
        </authorList>
    </citation>
    <scope>NUCLEOTIDE SEQUENCE</scope>
    <source>
        <strain evidence="4">Stoneville</strain>
        <tissue evidence="4">Whole head</tissue>
    </source>
</reference>
<proteinExistence type="inferred from homology"/>
<feature type="compositionally biased region" description="Basic residues" evidence="2">
    <location>
        <begin position="192"/>
        <end position="201"/>
    </location>
</feature>
<sequence>MGDLSNPELRILTDQLEKIRYGGDEVEVKRLSVRGLLPETDYYMTYDGSTTMPACHETVTWLILNKPIYITKQQMHALRRLMQGDAKHPKAPLGNNFRPPQPLHHRPVRTNIDFSVKHRTDVRRGVVDDWSELQDRGECSPRFCKLSTITNLAKYTAEGKPRGKSHDKDSNEKQSSDDAEKQSPNTFDFSKKNGHSHHHHLGSGSKRTLEKDEAIQNKDLPKNGARN</sequence>
<evidence type="ECO:0000313" key="5">
    <source>
        <dbReference type="Proteomes" id="UP000719412"/>
    </source>
</evidence>
<feature type="compositionally biased region" description="Basic and acidic residues" evidence="2">
    <location>
        <begin position="207"/>
        <end position="221"/>
    </location>
</feature>
<dbReference type="GO" id="GO:0006730">
    <property type="term" value="P:one-carbon metabolic process"/>
    <property type="evidence" value="ECO:0007669"/>
    <property type="project" value="TreeGrafter"/>
</dbReference>
<evidence type="ECO:0000256" key="1">
    <source>
        <dbReference type="ARBA" id="ARBA00010718"/>
    </source>
</evidence>
<dbReference type="PANTHER" id="PTHR18952:SF208">
    <property type="entry name" value="CARBONIC ANHYDRASE XA-RELATED"/>
    <property type="match status" value="1"/>
</dbReference>
<feature type="domain" description="Alpha-carbonic anhydrase" evidence="3">
    <location>
        <begin position="1"/>
        <end position="112"/>
    </location>
</feature>
<evidence type="ECO:0000313" key="4">
    <source>
        <dbReference type="EMBL" id="KAH0809457.1"/>
    </source>
</evidence>
<dbReference type="SMART" id="SM01057">
    <property type="entry name" value="Carb_anhydrase"/>
    <property type="match status" value="1"/>
</dbReference>
<dbReference type="PROSITE" id="PS51144">
    <property type="entry name" value="ALPHA_CA_2"/>
    <property type="match status" value="1"/>
</dbReference>
<keyword evidence="5" id="KW-1185">Reference proteome</keyword>
<dbReference type="EMBL" id="JABDTM020028132">
    <property type="protein sequence ID" value="KAH0809457.1"/>
    <property type="molecule type" value="Genomic_DNA"/>
</dbReference>